<proteinExistence type="inferred from homology"/>
<evidence type="ECO:0000313" key="11">
    <source>
        <dbReference type="EMBL" id="KAH6887402.1"/>
    </source>
</evidence>
<keyword evidence="12" id="KW-1185">Reference proteome</keyword>
<evidence type="ECO:0000256" key="2">
    <source>
        <dbReference type="ARBA" id="ARBA00007119"/>
    </source>
</evidence>
<feature type="compositionally biased region" description="Low complexity" evidence="9">
    <location>
        <begin position="22"/>
        <end position="40"/>
    </location>
</feature>
<organism evidence="11 12">
    <name type="scientific">Thelonectria olida</name>
    <dbReference type="NCBI Taxonomy" id="1576542"/>
    <lineage>
        <taxon>Eukaryota</taxon>
        <taxon>Fungi</taxon>
        <taxon>Dikarya</taxon>
        <taxon>Ascomycota</taxon>
        <taxon>Pezizomycotina</taxon>
        <taxon>Sordariomycetes</taxon>
        <taxon>Hypocreomycetidae</taxon>
        <taxon>Hypocreales</taxon>
        <taxon>Nectriaceae</taxon>
        <taxon>Thelonectria</taxon>
    </lineage>
</organism>
<dbReference type="Pfam" id="PF00173">
    <property type="entry name" value="Cyt-b5"/>
    <property type="match status" value="1"/>
</dbReference>
<dbReference type="GO" id="GO:0005829">
    <property type="term" value="C:cytosol"/>
    <property type="evidence" value="ECO:0007669"/>
    <property type="project" value="TreeGrafter"/>
</dbReference>
<dbReference type="InterPro" id="IPR001709">
    <property type="entry name" value="Flavoprot_Pyr_Nucl_cyt_Rdtase"/>
</dbReference>
<dbReference type="InterPro" id="IPR039261">
    <property type="entry name" value="FNR_nucleotide-bd"/>
</dbReference>
<keyword evidence="3" id="KW-0285">Flavoprotein</keyword>
<dbReference type="Gene3D" id="3.10.120.10">
    <property type="entry name" value="Cytochrome b5-like heme/steroid binding domain"/>
    <property type="match status" value="1"/>
</dbReference>
<evidence type="ECO:0000256" key="9">
    <source>
        <dbReference type="SAM" id="MobiDB-lite"/>
    </source>
</evidence>
<dbReference type="Pfam" id="PF00667">
    <property type="entry name" value="FAD_binding_1"/>
    <property type="match status" value="1"/>
</dbReference>
<protein>
    <recommendedName>
        <fullName evidence="8">NADPH--hemoprotein reductase</fullName>
        <ecNumber evidence="8">1.6.2.4</ecNumber>
    </recommendedName>
</protein>
<evidence type="ECO:0000256" key="7">
    <source>
        <dbReference type="ARBA" id="ARBA00023004"/>
    </source>
</evidence>
<dbReference type="SUPFAM" id="SSF55856">
    <property type="entry name" value="Cytochrome b5-like heme/steroid binding domain"/>
    <property type="match status" value="1"/>
</dbReference>
<dbReference type="GO" id="GO:0016702">
    <property type="term" value="F:oxidoreductase activity, acting on single donors with incorporation of molecular oxygen, incorporation of two atoms of oxygen"/>
    <property type="evidence" value="ECO:0007669"/>
    <property type="project" value="UniProtKB-ARBA"/>
</dbReference>
<feature type="compositionally biased region" description="Low complexity" evidence="9">
    <location>
        <begin position="1498"/>
        <end position="1511"/>
    </location>
</feature>
<name>A0A9P8W1Y4_9HYPO</name>
<dbReference type="PRINTS" id="PR00371">
    <property type="entry name" value="FPNCR"/>
</dbReference>
<dbReference type="GO" id="GO:0019441">
    <property type="term" value="P:L-tryptophan catabolic process to kynurenine"/>
    <property type="evidence" value="ECO:0007669"/>
    <property type="project" value="InterPro"/>
</dbReference>
<dbReference type="Proteomes" id="UP000777438">
    <property type="component" value="Unassembled WGS sequence"/>
</dbReference>
<dbReference type="SUPFAM" id="SSF52343">
    <property type="entry name" value="Ferredoxin reductase-like, C-terminal NADP-linked domain"/>
    <property type="match status" value="1"/>
</dbReference>
<comment type="cofactor">
    <cofactor evidence="1">
        <name>FAD</name>
        <dbReference type="ChEBI" id="CHEBI:57692"/>
    </cofactor>
</comment>
<evidence type="ECO:0000256" key="1">
    <source>
        <dbReference type="ARBA" id="ARBA00001974"/>
    </source>
</evidence>
<evidence type="ECO:0000256" key="6">
    <source>
        <dbReference type="ARBA" id="ARBA00023002"/>
    </source>
</evidence>
<dbReference type="Gene3D" id="1.20.990.10">
    <property type="entry name" value="NADPH-cytochrome p450 Reductase, Chain A, domain 3"/>
    <property type="match status" value="1"/>
</dbReference>
<evidence type="ECO:0000259" key="10">
    <source>
        <dbReference type="PROSITE" id="PS50255"/>
    </source>
</evidence>
<dbReference type="GO" id="GO:0046872">
    <property type="term" value="F:metal ion binding"/>
    <property type="evidence" value="ECO:0007669"/>
    <property type="project" value="UniProtKB-KW"/>
</dbReference>
<dbReference type="PANTHER" id="PTHR19384">
    <property type="entry name" value="NITRIC OXIDE SYNTHASE-RELATED"/>
    <property type="match status" value="1"/>
</dbReference>
<feature type="compositionally biased region" description="Basic and acidic residues" evidence="9">
    <location>
        <begin position="1466"/>
        <end position="1477"/>
    </location>
</feature>
<evidence type="ECO:0000256" key="5">
    <source>
        <dbReference type="ARBA" id="ARBA00022827"/>
    </source>
</evidence>
<feature type="region of interest" description="Disordered" evidence="9">
    <location>
        <begin position="15"/>
        <end position="44"/>
    </location>
</feature>
<dbReference type="PANTHER" id="PTHR19384:SF17">
    <property type="entry name" value="NADPH--CYTOCHROME P450 REDUCTASE"/>
    <property type="match status" value="1"/>
</dbReference>
<keyword evidence="6" id="KW-0560">Oxidoreductase</keyword>
<keyword evidence="5" id="KW-0274">FAD</keyword>
<dbReference type="GO" id="GO:0003958">
    <property type="term" value="F:NADPH-hemoprotein reductase activity"/>
    <property type="evidence" value="ECO:0007669"/>
    <property type="project" value="UniProtKB-EC"/>
</dbReference>
<reference evidence="11 12" key="1">
    <citation type="journal article" date="2021" name="Nat. Commun.">
        <title>Genetic determinants of endophytism in the Arabidopsis root mycobiome.</title>
        <authorList>
            <person name="Mesny F."/>
            <person name="Miyauchi S."/>
            <person name="Thiergart T."/>
            <person name="Pickel B."/>
            <person name="Atanasova L."/>
            <person name="Karlsson M."/>
            <person name="Huettel B."/>
            <person name="Barry K.W."/>
            <person name="Haridas S."/>
            <person name="Chen C."/>
            <person name="Bauer D."/>
            <person name="Andreopoulos W."/>
            <person name="Pangilinan J."/>
            <person name="LaButti K."/>
            <person name="Riley R."/>
            <person name="Lipzen A."/>
            <person name="Clum A."/>
            <person name="Drula E."/>
            <person name="Henrissat B."/>
            <person name="Kohler A."/>
            <person name="Grigoriev I.V."/>
            <person name="Martin F.M."/>
            <person name="Hacquard S."/>
        </authorList>
    </citation>
    <scope>NUCLEOTIDE SEQUENCE [LARGE SCALE GENOMIC DNA]</scope>
    <source>
        <strain evidence="11 12">MPI-CAGE-CH-0241</strain>
    </source>
</reference>
<dbReference type="InterPro" id="IPR003097">
    <property type="entry name" value="CysJ-like_FAD-binding"/>
</dbReference>
<comment type="similarity">
    <text evidence="2">Belongs to the indoleamine 2,3-dioxygenase family.</text>
</comment>
<dbReference type="InterPro" id="IPR017938">
    <property type="entry name" value="Riboflavin_synthase-like_b-brl"/>
</dbReference>
<feature type="region of interest" description="Disordered" evidence="9">
    <location>
        <begin position="1462"/>
        <end position="1551"/>
    </location>
</feature>
<evidence type="ECO:0000256" key="3">
    <source>
        <dbReference type="ARBA" id="ARBA00022630"/>
    </source>
</evidence>
<dbReference type="EMBL" id="JAGPYM010000014">
    <property type="protein sequence ID" value="KAH6887402.1"/>
    <property type="molecule type" value="Genomic_DNA"/>
</dbReference>
<feature type="compositionally biased region" description="Low complexity" evidence="9">
    <location>
        <begin position="1519"/>
        <end position="1531"/>
    </location>
</feature>
<dbReference type="SUPFAM" id="SSF140959">
    <property type="entry name" value="Indolic compounds 2,3-dioxygenase-like"/>
    <property type="match status" value="1"/>
</dbReference>
<feature type="compositionally biased region" description="Low complexity" evidence="9">
    <location>
        <begin position="1539"/>
        <end position="1548"/>
    </location>
</feature>
<dbReference type="SMART" id="SM01117">
    <property type="entry name" value="Cyt-b5"/>
    <property type="match status" value="1"/>
</dbReference>
<dbReference type="Gene3D" id="2.40.30.10">
    <property type="entry name" value="Translation factors"/>
    <property type="match status" value="1"/>
</dbReference>
<dbReference type="Gene3D" id="3.40.50.80">
    <property type="entry name" value="Nucleotide-binding domain of ferredoxin-NADP reductase (FNR) module"/>
    <property type="match status" value="1"/>
</dbReference>
<dbReference type="InterPro" id="IPR000898">
    <property type="entry name" value="Indolamine_dOase"/>
</dbReference>
<dbReference type="InterPro" id="IPR037217">
    <property type="entry name" value="Trp/Indoleamine_2_3_dOase-like"/>
</dbReference>
<evidence type="ECO:0000256" key="8">
    <source>
        <dbReference type="ARBA" id="ARBA00023797"/>
    </source>
</evidence>
<evidence type="ECO:0000313" key="12">
    <source>
        <dbReference type="Proteomes" id="UP000777438"/>
    </source>
</evidence>
<dbReference type="Gene3D" id="1.20.58.480">
    <property type="match status" value="1"/>
</dbReference>
<dbReference type="OrthoDB" id="260519at2759"/>
<dbReference type="InterPro" id="IPR001433">
    <property type="entry name" value="OxRdtase_FAD/NAD-bd"/>
</dbReference>
<gene>
    <name evidence="11" type="ORF">B0T10DRAFT_574372</name>
</gene>
<feature type="domain" description="Cytochrome b5 heme-binding" evidence="10">
    <location>
        <begin position="992"/>
        <end position="1073"/>
    </location>
</feature>
<sequence length="1649" mass="182692">MSVASCPVSGLMGGKCPVGAKGPSSRSRSSSQRRGPRGCSFSGFTQPGDLHAAFDIPRGVDVDEWLQMRERKSINELLYTSYPSRHDIDSVKNQAELDAMNASEHDLLAVALGAPARQVMRRAEEIGPQTGWRDGYLSMEHGFCPVDYEEAAGALNRSPGLVWSSLCERMPGCCARGRVREAVAALPLVEGTEEVIPDQALWAAIVALGMLCSIYRFEEKFDGTEGVSSKKQTKWRPQCPMGDDLCEELKNIPLCIALPFYQVSRRMGRTLPHLTFPDQASYNLRIRDPTSTYPYLARFDNIDLRWPMFGERAEVAFLKGCADTSASFQHGPDAIAACQEHVMTGNVEGLLREMIRLKEILERMPNAFHSISPNPNAGENYVSADRWHRWGLFSTPLSRRCPASSGLQFPPYLVMDAFLGRKKYGSFLGAEGIHLRAWLPSNLRAFIAAIEYHYRIPEFVEKSGDPRLMGVLDGIVEAYTGERGFMGVHRYKVFGILEIASKTGRTETNGLSGASDPTRPWEETHRQFSDSMKERLEPYRGELAVEPHEMRGTFEECRYTTRILSRSSVDSDPKRSIALVTMDLHDTGITFQPGDRLAVMPLNGWDECAKVVAALGLEPLINDPVELSGTWTRFEQHLASVRRGPVQRLTVTDILRRGHLAPITKELALKVHELLRASSSTVLQVLATNEWPVCGSLGDLLQNALTDTPMHIWDKAFNLDNLSWLADLISLEVPRTYSIASYEDSLLPSTVDLAISRAEHQICSTFADNGDVSRAGVSSGFFNPYPTLDEMPESDEILIGVSRPVAFQLPIDQMAPCAYFAGGSGIAPFRGFWQYRLANSGLSGGKNYLYLGVQSREKFCFEEELRELVRLDFMQVHVAFSRDSRGLAYDPYVKDLVEKQIPPRYIDTMIVEQGATICDLVMSKKQGGLGGNIYVCGSVSVFDSIMSGIRKALYTYRTATMENVDMIVNKAFAERRFMIDVFMSPKPLPCNQPTIPLSQLALHTGHRSGSRMWIGVHGSVYDVTDFCPMHPGGTLIIKSNAGVDCSKSFDNLAHTTNPEVTSLLSRYFVGHLTPKPDYHGNSEMSSLHDLWAGYLRITVETLVAHQFDMYEIMGASMNTASSHDPSGSTNIWFREGLPNIIAIRTFYGYQSRLLQGGFAALFGPKFQELVLKLSFAVASAGSPSTETKLPDVLGTIARAKTSQDAATCSKEVSQLGEFVCDADSVLRFQERGVFAYAAKSVELDIELLEDLRQEACDGMDAFDRIAATLSSIDTDHDPDLGEAQMAALAAFLLQSLERMARRLGTYYSQLARHSVYRPDLEHSPARTRWALVRRYMRDGTLFVLTSKAENGAMVSGQQASYYMSRANPNQTINFDKLLHQVNETMRVDKKMVDQDAVQPTTVNDVQQTRSTGLGNSGMGSRTNVGALNAMAAFLESNKKAIRRLSKIPPNAFNLEDLQKLASQMDGESHRESVDDQAHGTWPLSLNQHHPHVARSHNTTPYPHTYHTTQSPMRRDRSSSQRSNSSLNYRSTSRSRKSSLSRSISPSSRVGYPIIGAPPTPPTEAHIAIQTKLAGLHARSHQSSALPIHSPIPSLASGGSHRARSVMLLEKSAAKTQPSYHMKGQSSTSLRSFMLQSAGLKNESRVTPTF</sequence>
<evidence type="ECO:0000256" key="4">
    <source>
        <dbReference type="ARBA" id="ARBA00022723"/>
    </source>
</evidence>
<dbReference type="GO" id="GO:0020037">
    <property type="term" value="F:heme binding"/>
    <property type="evidence" value="ECO:0007669"/>
    <property type="project" value="InterPro"/>
</dbReference>
<dbReference type="InterPro" id="IPR023173">
    <property type="entry name" value="NADPH_Cyt_P450_Rdtase_alpha"/>
</dbReference>
<keyword evidence="4" id="KW-0479">Metal-binding</keyword>
<dbReference type="GO" id="GO:0050660">
    <property type="term" value="F:flavin adenine dinucleotide binding"/>
    <property type="evidence" value="ECO:0007669"/>
    <property type="project" value="TreeGrafter"/>
</dbReference>
<dbReference type="PROSITE" id="PS50255">
    <property type="entry name" value="CYTOCHROME_B5_2"/>
    <property type="match status" value="1"/>
</dbReference>
<keyword evidence="7" id="KW-0408">Iron</keyword>
<dbReference type="Pfam" id="PF00175">
    <property type="entry name" value="NAD_binding_1"/>
    <property type="match status" value="1"/>
</dbReference>
<dbReference type="InterPro" id="IPR001199">
    <property type="entry name" value="Cyt_B5-like_heme/steroid-bd"/>
</dbReference>
<dbReference type="InterPro" id="IPR036400">
    <property type="entry name" value="Cyt_B5-like_heme/steroid_sf"/>
</dbReference>
<dbReference type="SUPFAM" id="SSF63380">
    <property type="entry name" value="Riboflavin synthase domain-like"/>
    <property type="match status" value="1"/>
</dbReference>
<comment type="caution">
    <text evidence="11">The sequence shown here is derived from an EMBL/GenBank/DDBJ whole genome shotgun (WGS) entry which is preliminary data.</text>
</comment>
<accession>A0A9P8W1Y4</accession>
<dbReference type="GO" id="GO:0010181">
    <property type="term" value="F:FMN binding"/>
    <property type="evidence" value="ECO:0007669"/>
    <property type="project" value="TreeGrafter"/>
</dbReference>
<dbReference type="EC" id="1.6.2.4" evidence="8"/>
<dbReference type="Pfam" id="PF01231">
    <property type="entry name" value="IDO"/>
    <property type="match status" value="1"/>
</dbReference>